<proteinExistence type="predicted"/>
<dbReference type="Gene3D" id="3.30.420.10">
    <property type="entry name" value="Ribonuclease H-like superfamily/Ribonuclease H"/>
    <property type="match status" value="1"/>
</dbReference>
<dbReference type="AlphaFoldDB" id="A0A2M4DS66"/>
<sequence>MQRLVKYDLKATSRARMKRLLIFERVKVLRRERSKCLLSVLKKKNPVIVFSDEKHFTIDSATNSRTDRFISPLKTKDVPENIKCKFTSKHPAGIMRFGAVASNGLKMPPVFIKSGVKMITDVYVDILKKHVLPWVKANFGAPQNVVFQQDGAPCHTSNRTQTWLKENMNFWPKVIWPPSSPDLNPLDYSIWAFVQAKACESSHRSVDSLKASIIKAWASMSETYVTKVCSRFRSRLEKVIENEGGHFE</sequence>
<dbReference type="PANTHER" id="PTHR46068">
    <property type="entry name" value="PROTEIN CBG27172"/>
    <property type="match status" value="1"/>
</dbReference>
<organism evidence="1">
    <name type="scientific">Anopheles darlingi</name>
    <name type="common">Mosquito</name>
    <dbReference type="NCBI Taxonomy" id="43151"/>
    <lineage>
        <taxon>Eukaryota</taxon>
        <taxon>Metazoa</taxon>
        <taxon>Ecdysozoa</taxon>
        <taxon>Arthropoda</taxon>
        <taxon>Hexapoda</taxon>
        <taxon>Insecta</taxon>
        <taxon>Pterygota</taxon>
        <taxon>Neoptera</taxon>
        <taxon>Endopterygota</taxon>
        <taxon>Diptera</taxon>
        <taxon>Nematocera</taxon>
        <taxon>Culicoidea</taxon>
        <taxon>Culicidae</taxon>
        <taxon>Anophelinae</taxon>
        <taxon>Anopheles</taxon>
    </lineage>
</organism>
<protein>
    <submittedName>
        <fullName evidence="1">Putative transposable element</fullName>
    </submittedName>
</protein>
<evidence type="ECO:0000313" key="1">
    <source>
        <dbReference type="EMBL" id="MBW80403.1"/>
    </source>
</evidence>
<reference evidence="1" key="1">
    <citation type="submission" date="2018-01" db="EMBL/GenBank/DDBJ databases">
        <title>An insight into the sialome of Amazonian anophelines.</title>
        <authorList>
            <person name="Ribeiro J.M."/>
            <person name="Scarpassa V."/>
            <person name="Calvo E."/>
        </authorList>
    </citation>
    <scope>NUCLEOTIDE SEQUENCE</scope>
</reference>
<name>A0A2M4DS66_ANODA</name>
<dbReference type="GO" id="GO:0003676">
    <property type="term" value="F:nucleic acid binding"/>
    <property type="evidence" value="ECO:0007669"/>
    <property type="project" value="InterPro"/>
</dbReference>
<accession>A0A2M4DS66</accession>
<dbReference type="InterPro" id="IPR036397">
    <property type="entry name" value="RNaseH_sf"/>
</dbReference>
<dbReference type="PANTHER" id="PTHR46068:SF1">
    <property type="entry name" value="TRANSPOSASE IS30-LIKE HTH DOMAIN-CONTAINING PROTEIN"/>
    <property type="match status" value="1"/>
</dbReference>
<dbReference type="EMBL" id="GGFL01016225">
    <property type="protein sequence ID" value="MBW80403.1"/>
    <property type="molecule type" value="Transcribed_RNA"/>
</dbReference>